<name>A0A238H8U4_9BURK</name>
<keyword evidence="1" id="KW-0472">Membrane</keyword>
<sequence length="55" mass="5943">MNPITYLCGALDRLFERSPVAGIFVAMALAFVCMIAIAYLNQDGATVTTINARYA</sequence>
<proteinExistence type="predicted"/>
<reference evidence="2 3" key="1">
    <citation type="submission" date="2017-04" db="EMBL/GenBank/DDBJ databases">
        <authorList>
            <person name="Afonso C.L."/>
            <person name="Miller P.J."/>
            <person name="Scott M.A."/>
            <person name="Spackman E."/>
            <person name="Goraichik I."/>
            <person name="Dimitrov K.M."/>
            <person name="Suarez D.L."/>
            <person name="Swayne D.E."/>
        </authorList>
    </citation>
    <scope>NUCLEOTIDE SEQUENCE [LARGE SCALE GENOMIC DNA]</scope>
    <source>
        <strain evidence="2">LMG 28154</strain>
    </source>
</reference>
<keyword evidence="1" id="KW-1133">Transmembrane helix</keyword>
<evidence type="ECO:0000256" key="1">
    <source>
        <dbReference type="SAM" id="Phobius"/>
    </source>
</evidence>
<evidence type="ECO:0000313" key="3">
    <source>
        <dbReference type="Proteomes" id="UP000198460"/>
    </source>
</evidence>
<dbReference type="Proteomes" id="UP000198460">
    <property type="component" value="Unassembled WGS sequence"/>
</dbReference>
<organism evidence="2 3">
    <name type="scientific">Burkholderia singularis</name>
    <dbReference type="NCBI Taxonomy" id="1503053"/>
    <lineage>
        <taxon>Bacteria</taxon>
        <taxon>Pseudomonadati</taxon>
        <taxon>Pseudomonadota</taxon>
        <taxon>Betaproteobacteria</taxon>
        <taxon>Burkholderiales</taxon>
        <taxon>Burkholderiaceae</taxon>
        <taxon>Burkholderia</taxon>
        <taxon>pseudomallei group</taxon>
    </lineage>
</organism>
<gene>
    <name evidence="2" type="ORF">BSIN_5372</name>
</gene>
<accession>A0A238H8U4</accession>
<dbReference type="EMBL" id="FXAN01000081">
    <property type="protein sequence ID" value="SMG01704.1"/>
    <property type="molecule type" value="Genomic_DNA"/>
</dbReference>
<evidence type="ECO:0000313" key="2">
    <source>
        <dbReference type="EMBL" id="SMG01704.1"/>
    </source>
</evidence>
<protein>
    <submittedName>
        <fullName evidence="2">Uncharacterized protein</fullName>
    </submittedName>
</protein>
<feature type="transmembrane region" description="Helical" evidence="1">
    <location>
        <begin position="20"/>
        <end position="40"/>
    </location>
</feature>
<dbReference type="AlphaFoldDB" id="A0A238H8U4"/>
<keyword evidence="1" id="KW-0812">Transmembrane</keyword>
<dbReference type="RefSeq" id="WP_173678708.1">
    <property type="nucleotide sequence ID" value="NZ_FXAN01000081.1"/>
</dbReference>